<dbReference type="InterPro" id="IPR000210">
    <property type="entry name" value="BTB/POZ_dom"/>
</dbReference>
<dbReference type="OrthoDB" id="6350321at2759"/>
<feature type="compositionally biased region" description="Polar residues" evidence="1">
    <location>
        <begin position="31"/>
        <end position="40"/>
    </location>
</feature>
<proteinExistence type="predicted"/>
<feature type="region of interest" description="Disordered" evidence="1">
    <location>
        <begin position="31"/>
        <end position="77"/>
    </location>
</feature>
<gene>
    <name evidence="3" type="ORF">BJ508DRAFT_367534</name>
</gene>
<dbReference type="Gene3D" id="3.30.710.10">
    <property type="entry name" value="Potassium Channel Kv1.1, Chain A"/>
    <property type="match status" value="1"/>
</dbReference>
<dbReference type="CDD" id="cd18186">
    <property type="entry name" value="BTB_POZ_ZBTB_KLHL-like"/>
    <property type="match status" value="1"/>
</dbReference>
<dbReference type="InterPro" id="IPR011333">
    <property type="entry name" value="SKP1/BTB/POZ_sf"/>
</dbReference>
<accession>A0A3N4HQK6</accession>
<dbReference type="Proteomes" id="UP000275078">
    <property type="component" value="Unassembled WGS sequence"/>
</dbReference>
<evidence type="ECO:0000256" key="1">
    <source>
        <dbReference type="SAM" id="MobiDB-lite"/>
    </source>
</evidence>
<organism evidence="3 4">
    <name type="scientific">Ascobolus immersus RN42</name>
    <dbReference type="NCBI Taxonomy" id="1160509"/>
    <lineage>
        <taxon>Eukaryota</taxon>
        <taxon>Fungi</taxon>
        <taxon>Dikarya</taxon>
        <taxon>Ascomycota</taxon>
        <taxon>Pezizomycotina</taxon>
        <taxon>Pezizomycetes</taxon>
        <taxon>Pezizales</taxon>
        <taxon>Ascobolaceae</taxon>
        <taxon>Ascobolus</taxon>
    </lineage>
</organism>
<feature type="domain" description="BTB" evidence="2">
    <location>
        <begin position="75"/>
        <end position="154"/>
    </location>
</feature>
<dbReference type="PANTHER" id="PTHR47843">
    <property type="entry name" value="BTB DOMAIN-CONTAINING PROTEIN-RELATED"/>
    <property type="match status" value="1"/>
</dbReference>
<keyword evidence="4" id="KW-1185">Reference proteome</keyword>
<protein>
    <recommendedName>
        <fullName evidence="2">BTB domain-containing protein</fullName>
    </recommendedName>
</protein>
<evidence type="ECO:0000259" key="2">
    <source>
        <dbReference type="PROSITE" id="PS50097"/>
    </source>
</evidence>
<evidence type="ECO:0000313" key="3">
    <source>
        <dbReference type="EMBL" id="RPA71944.1"/>
    </source>
</evidence>
<dbReference type="PROSITE" id="PS50097">
    <property type="entry name" value="BTB"/>
    <property type="match status" value="1"/>
</dbReference>
<dbReference type="EMBL" id="ML119890">
    <property type="protein sequence ID" value="RPA71944.1"/>
    <property type="molecule type" value="Genomic_DNA"/>
</dbReference>
<evidence type="ECO:0000313" key="4">
    <source>
        <dbReference type="Proteomes" id="UP000275078"/>
    </source>
</evidence>
<name>A0A3N4HQK6_ASCIM</name>
<feature type="compositionally biased region" description="Basic and acidic residues" evidence="1">
    <location>
        <begin position="54"/>
        <end position="65"/>
    </location>
</feature>
<sequence length="395" mass="44686">MANPIYYTGSILPSELCSSPIITICLRQASNTSSPTSLTVDESKKKAPNRATKRPRESRAEEHPGTIHTPSETQRDAARAVPEEYLATFRVHLSALTEKSLYFKSLLSFQGVEMTENKVVLEAPPLSGCDPQLIALAFKVFLDWSYSGTYNLANYPYMVEEIKRRAGRKVQINIGGIASVPATANKKDAEEPLSKTMCHGEKMVFTAILYVLADRLLVEEFRNEVLKDMYQTLETYTRVDAKCLRKTLTEIGEVDKKLYKSVTWTHMATTVKIIFDNTAEKSLGLSRFPKPAKSDIDARIRDVEVHHRHAWLGAENMRNLIAAFLAKLWVPSHSGNRKESRKLSPANVWHQMKIVEGNPDIMRPMMSYLMLYGVKTLDDIPRSDFGLPEGDWWSE</sequence>
<dbReference type="PANTHER" id="PTHR47843:SF2">
    <property type="entry name" value="BTB DOMAIN-CONTAINING PROTEIN"/>
    <property type="match status" value="1"/>
</dbReference>
<dbReference type="AlphaFoldDB" id="A0A3N4HQK6"/>
<reference evidence="3 4" key="1">
    <citation type="journal article" date="2018" name="Nat. Ecol. Evol.">
        <title>Pezizomycetes genomes reveal the molecular basis of ectomycorrhizal truffle lifestyle.</title>
        <authorList>
            <person name="Murat C."/>
            <person name="Payen T."/>
            <person name="Noel B."/>
            <person name="Kuo A."/>
            <person name="Morin E."/>
            <person name="Chen J."/>
            <person name="Kohler A."/>
            <person name="Krizsan K."/>
            <person name="Balestrini R."/>
            <person name="Da Silva C."/>
            <person name="Montanini B."/>
            <person name="Hainaut M."/>
            <person name="Levati E."/>
            <person name="Barry K.W."/>
            <person name="Belfiori B."/>
            <person name="Cichocki N."/>
            <person name="Clum A."/>
            <person name="Dockter R.B."/>
            <person name="Fauchery L."/>
            <person name="Guy J."/>
            <person name="Iotti M."/>
            <person name="Le Tacon F."/>
            <person name="Lindquist E.A."/>
            <person name="Lipzen A."/>
            <person name="Malagnac F."/>
            <person name="Mello A."/>
            <person name="Molinier V."/>
            <person name="Miyauchi S."/>
            <person name="Poulain J."/>
            <person name="Riccioni C."/>
            <person name="Rubini A."/>
            <person name="Sitrit Y."/>
            <person name="Splivallo R."/>
            <person name="Traeger S."/>
            <person name="Wang M."/>
            <person name="Zifcakova L."/>
            <person name="Wipf D."/>
            <person name="Zambonelli A."/>
            <person name="Paolocci F."/>
            <person name="Nowrousian M."/>
            <person name="Ottonello S."/>
            <person name="Baldrian P."/>
            <person name="Spatafora J.W."/>
            <person name="Henrissat B."/>
            <person name="Nagy L.G."/>
            <person name="Aury J.M."/>
            <person name="Wincker P."/>
            <person name="Grigoriev I.V."/>
            <person name="Bonfante P."/>
            <person name="Martin F.M."/>
        </authorList>
    </citation>
    <scope>NUCLEOTIDE SEQUENCE [LARGE SCALE GENOMIC DNA]</scope>
    <source>
        <strain evidence="3 4">RN42</strain>
    </source>
</reference>